<dbReference type="InterPro" id="IPR035069">
    <property type="entry name" value="TTHA1013/TTHA0281-like"/>
</dbReference>
<evidence type="ECO:0008006" key="3">
    <source>
        <dbReference type="Google" id="ProtNLM"/>
    </source>
</evidence>
<gene>
    <name evidence="1" type="ORF">MELA_01127</name>
</gene>
<name>A0A564ZHW6_9BACT</name>
<dbReference type="SUPFAM" id="SSF143100">
    <property type="entry name" value="TTHA1013/TTHA0281-like"/>
    <property type="match status" value="1"/>
</dbReference>
<organism evidence="1 2">
    <name type="scientific">Candidatus Methylomirabilis lanthanidiphila</name>
    <dbReference type="NCBI Taxonomy" id="2211376"/>
    <lineage>
        <taxon>Bacteria</taxon>
        <taxon>Candidatus Methylomirabilota</taxon>
        <taxon>Candidatus Methylomirabilia</taxon>
        <taxon>Candidatus Methylomirabilales</taxon>
        <taxon>Candidatus Methylomirabilaceae</taxon>
        <taxon>Candidatus Methylomirabilis</taxon>
    </lineage>
</organism>
<accession>A0A564ZHW6</accession>
<dbReference type="Proteomes" id="UP000334340">
    <property type="component" value="Unassembled WGS sequence"/>
</dbReference>
<evidence type="ECO:0000313" key="2">
    <source>
        <dbReference type="Proteomes" id="UP000334340"/>
    </source>
</evidence>
<proteinExistence type="predicted"/>
<reference evidence="1 2" key="1">
    <citation type="submission" date="2019-07" db="EMBL/GenBank/DDBJ databases">
        <authorList>
            <person name="Cremers G."/>
        </authorList>
    </citation>
    <scope>NUCLEOTIDE SEQUENCE [LARGE SCALE GENOMIC DNA]</scope>
</reference>
<dbReference type="AlphaFoldDB" id="A0A564ZHW6"/>
<sequence>MKTLYTMVVRRSGDKWVTLCLENGMVGQGASREEAMRRLRDAVASFEEAVKAEEDAYAAPVSIRELHEFLTYEVDQPTAERYELCAVYG</sequence>
<dbReference type="EMBL" id="CABIKM010000017">
    <property type="protein sequence ID" value="VUZ84753.1"/>
    <property type="molecule type" value="Genomic_DNA"/>
</dbReference>
<evidence type="ECO:0000313" key="1">
    <source>
        <dbReference type="EMBL" id="VUZ84753.1"/>
    </source>
</evidence>
<keyword evidence="2" id="KW-1185">Reference proteome</keyword>
<protein>
    <recommendedName>
        <fullName evidence="3">Type II toxin-antitoxin system HicB family antitoxin</fullName>
    </recommendedName>
</protein>